<gene>
    <name evidence="2" type="ORF">Z518_11305</name>
</gene>
<reference evidence="2 3" key="1">
    <citation type="submission" date="2015-01" db="EMBL/GenBank/DDBJ databases">
        <title>The Genome Sequence of Rhinocladiella mackenzie CBS 650.93.</title>
        <authorList>
            <consortium name="The Broad Institute Genomics Platform"/>
            <person name="Cuomo C."/>
            <person name="de Hoog S."/>
            <person name="Gorbushina A."/>
            <person name="Stielow B."/>
            <person name="Teixiera M."/>
            <person name="Abouelleil A."/>
            <person name="Chapman S.B."/>
            <person name="Priest M."/>
            <person name="Young S.K."/>
            <person name="Wortman J."/>
            <person name="Nusbaum C."/>
            <person name="Birren B."/>
        </authorList>
    </citation>
    <scope>NUCLEOTIDE SEQUENCE [LARGE SCALE GENOMIC DNA]</scope>
    <source>
        <strain evidence="2 3">CBS 650.93</strain>
    </source>
</reference>
<dbReference type="RefSeq" id="XP_013266703.1">
    <property type="nucleotide sequence ID" value="XM_013411249.1"/>
</dbReference>
<dbReference type="SUPFAM" id="SSF51735">
    <property type="entry name" value="NAD(P)-binding Rossmann-fold domains"/>
    <property type="match status" value="1"/>
</dbReference>
<dbReference type="AlphaFoldDB" id="A0A0D2FBU4"/>
<dbReference type="OrthoDB" id="4993037at2759"/>
<dbReference type="EMBL" id="KN847486">
    <property type="protein sequence ID" value="KIW99566.1"/>
    <property type="molecule type" value="Genomic_DNA"/>
</dbReference>
<sequence>MAAKIRVVHCGSGPTGRVTLKALLNHPNLQLVGQLVFSPEKDGKDTGEICQLGRDVGVAATRDIDALIATKPDVLTFVGNGNEKDATVRTIARFLEAGINVSTPCLFWMVEPTTARQKNPGANTTEDESIRIIEEACAKGRSTCFLTGSDPGFFSPFLTVALLKGADEINQIRMQELGNYAYHDVPWLSDVFGFGHPRDFKSVMSQGTFVKHAWGGTINAVAKALKIDMDEIRFFFENATHDQTHETLWGIVGAGTVAAVRVGLEGIYRGKPFIILEHITRTCMEAAPHWPQAHGGDMDKKKLRHEYTVLIKGDPDFDCRIAMSESRAGDDAGLYNTGALVVNAISALINAQPGVLNDIGLPLEVTRNIKV</sequence>
<dbReference type="Proteomes" id="UP000053617">
    <property type="component" value="Unassembled WGS sequence"/>
</dbReference>
<evidence type="ECO:0000313" key="2">
    <source>
        <dbReference type="EMBL" id="KIW99566.1"/>
    </source>
</evidence>
<dbReference type="GeneID" id="25299376"/>
<evidence type="ECO:0000313" key="3">
    <source>
        <dbReference type="Proteomes" id="UP000053617"/>
    </source>
</evidence>
<keyword evidence="3" id="KW-1185">Reference proteome</keyword>
<name>A0A0D2FBU4_9EURO</name>
<accession>A0A0D2FBU4</accession>
<feature type="domain" description="2,4-diaminopentanoate dehydrogenase C-terminal" evidence="1">
    <location>
        <begin position="160"/>
        <end position="363"/>
    </location>
</feature>
<dbReference type="VEuPathDB" id="FungiDB:Z518_11305"/>
<protein>
    <recommendedName>
        <fullName evidence="1">2,4-diaminopentanoate dehydrogenase C-terminal domain-containing protein</fullName>
    </recommendedName>
</protein>
<evidence type="ECO:0000259" key="1">
    <source>
        <dbReference type="Pfam" id="PF19328"/>
    </source>
</evidence>
<dbReference type="InterPro" id="IPR045760">
    <property type="entry name" value="DAP_DH_C"/>
</dbReference>
<dbReference type="Pfam" id="PF19328">
    <property type="entry name" value="DAP_DH_C"/>
    <property type="match status" value="1"/>
</dbReference>
<organism evidence="2 3">
    <name type="scientific">Rhinocladiella mackenziei CBS 650.93</name>
    <dbReference type="NCBI Taxonomy" id="1442369"/>
    <lineage>
        <taxon>Eukaryota</taxon>
        <taxon>Fungi</taxon>
        <taxon>Dikarya</taxon>
        <taxon>Ascomycota</taxon>
        <taxon>Pezizomycotina</taxon>
        <taxon>Eurotiomycetes</taxon>
        <taxon>Chaetothyriomycetidae</taxon>
        <taxon>Chaetothyriales</taxon>
        <taxon>Herpotrichiellaceae</taxon>
        <taxon>Rhinocladiella</taxon>
    </lineage>
</organism>
<dbReference type="Gene3D" id="3.40.50.720">
    <property type="entry name" value="NAD(P)-binding Rossmann-like Domain"/>
    <property type="match status" value="1"/>
</dbReference>
<proteinExistence type="predicted"/>
<dbReference type="HOGENOM" id="CLU_050509_0_0_1"/>
<dbReference type="InterPro" id="IPR036291">
    <property type="entry name" value="NAD(P)-bd_dom_sf"/>
</dbReference>